<dbReference type="RefSeq" id="WP_171189788.1">
    <property type="nucleotide sequence ID" value="NZ_WTPX01000223.1"/>
</dbReference>
<feature type="chain" id="PRO_5046718229" description="DUF3829 domain-containing protein" evidence="1">
    <location>
        <begin position="28"/>
        <end position="540"/>
    </location>
</feature>
<protein>
    <recommendedName>
        <fullName evidence="4">DUF3829 domain-containing protein</fullName>
    </recommendedName>
</protein>
<feature type="signal peptide" evidence="1">
    <location>
        <begin position="1"/>
        <end position="27"/>
    </location>
</feature>
<name>A0ABX1VIG6_9PLAN</name>
<accession>A0ABX1VIG6</accession>
<comment type="caution">
    <text evidence="2">The sequence shown here is derived from an EMBL/GenBank/DDBJ whole genome shotgun (WGS) entry which is preliminary data.</text>
</comment>
<keyword evidence="1" id="KW-0732">Signal</keyword>
<gene>
    <name evidence="2" type="ORF">LzC2_39910</name>
</gene>
<evidence type="ECO:0000313" key="3">
    <source>
        <dbReference type="Proteomes" id="UP000609651"/>
    </source>
</evidence>
<evidence type="ECO:0000256" key="1">
    <source>
        <dbReference type="SAM" id="SignalP"/>
    </source>
</evidence>
<keyword evidence="3" id="KW-1185">Reference proteome</keyword>
<evidence type="ECO:0008006" key="4">
    <source>
        <dbReference type="Google" id="ProtNLM"/>
    </source>
</evidence>
<dbReference type="EMBL" id="WTPX01000223">
    <property type="protein sequence ID" value="NNJ27881.1"/>
    <property type="molecule type" value="Genomic_DNA"/>
</dbReference>
<evidence type="ECO:0000313" key="2">
    <source>
        <dbReference type="EMBL" id="NNJ27881.1"/>
    </source>
</evidence>
<dbReference type="Proteomes" id="UP000609651">
    <property type="component" value="Unassembled WGS sequence"/>
</dbReference>
<reference evidence="2 3" key="1">
    <citation type="journal article" date="2020" name="Syst. Appl. Microbiol.">
        <title>Alienimonas chondri sp. nov., a novel planctomycete isolated from the biofilm of the red alga Chondrus crispus.</title>
        <authorList>
            <person name="Vitorino I."/>
            <person name="Albuquerque L."/>
            <person name="Wiegand S."/>
            <person name="Kallscheuer N."/>
            <person name="da Costa M.S."/>
            <person name="Lobo-da-Cunha A."/>
            <person name="Jogler C."/>
            <person name="Lage O.M."/>
        </authorList>
    </citation>
    <scope>NUCLEOTIDE SEQUENCE [LARGE SCALE GENOMIC DNA]</scope>
    <source>
        <strain evidence="2 3">LzC2</strain>
    </source>
</reference>
<proteinExistence type="predicted"/>
<organism evidence="2 3">
    <name type="scientific">Alienimonas chondri</name>
    <dbReference type="NCBI Taxonomy" id="2681879"/>
    <lineage>
        <taxon>Bacteria</taxon>
        <taxon>Pseudomonadati</taxon>
        <taxon>Planctomycetota</taxon>
        <taxon>Planctomycetia</taxon>
        <taxon>Planctomycetales</taxon>
        <taxon>Planctomycetaceae</taxon>
        <taxon>Alienimonas</taxon>
    </lineage>
</organism>
<sequence>MRPPQTYSPPSFAAAAFAVATIAAAFAVPPGAAAQGKYDRIAKRDAQVTPAADSTFRNDRSFERSIYDTPTAPTFSSDLDPRKVATAVDSFSREMKALYAVLLSEQRNLPSVRTYMAEVNGYQIDADVLARDLQTARTVATYEPQLRELDSGWNKTSRRLISIPGLSRTAEQAIRTVDAATKGVESSLDIGGPTLDRRALVETSVLLRSAVRYLADTIEFSSAIPADADRRDLRVKTNQARQQADRMYGLVFDAARPDRTYLIEEYRTFTQLMNPVIGKLRGNNDRALGRDVRNVQEYQRQFADLLLIDRGIDRDQLGYMVSDLQQDVERFFNNTTLELLRDIPRNEEALASGNAFYGTFQNFTATMASSQDPADWSYAYQFIDEQWLDFQNIFREINSEQARADLKEIEAGMNALRESLNLTGNFDRSAVADLAARIETNAASIKRDAESWLRQSRPSYMNVARADMVDYELKSRDFHEAVVNGRPLRELREMETELFEQWKLVYGHIKNADTRERAYLASSARDTTPAFREVQVALAK</sequence>